<reference evidence="2 3" key="1">
    <citation type="submission" date="2019-11" db="EMBL/GenBank/DDBJ databases">
        <title>Whole genome sequence of Oryza granulata.</title>
        <authorList>
            <person name="Li W."/>
        </authorList>
    </citation>
    <scope>NUCLEOTIDE SEQUENCE [LARGE SCALE GENOMIC DNA]</scope>
    <source>
        <strain evidence="3">cv. Menghai</strain>
        <tissue evidence="2">Leaf</tissue>
    </source>
</reference>
<dbReference type="InterPro" id="IPR003854">
    <property type="entry name" value="GASA"/>
</dbReference>
<dbReference type="Proteomes" id="UP000479710">
    <property type="component" value="Unassembled WGS sequence"/>
</dbReference>
<organism evidence="2 3">
    <name type="scientific">Oryza meyeriana var. granulata</name>
    <dbReference type="NCBI Taxonomy" id="110450"/>
    <lineage>
        <taxon>Eukaryota</taxon>
        <taxon>Viridiplantae</taxon>
        <taxon>Streptophyta</taxon>
        <taxon>Embryophyta</taxon>
        <taxon>Tracheophyta</taxon>
        <taxon>Spermatophyta</taxon>
        <taxon>Magnoliopsida</taxon>
        <taxon>Liliopsida</taxon>
        <taxon>Poales</taxon>
        <taxon>Poaceae</taxon>
        <taxon>BOP clade</taxon>
        <taxon>Oryzoideae</taxon>
        <taxon>Oryzeae</taxon>
        <taxon>Oryzinae</taxon>
        <taxon>Oryza</taxon>
        <taxon>Oryza meyeriana</taxon>
    </lineage>
</organism>
<evidence type="ECO:0000313" key="2">
    <source>
        <dbReference type="EMBL" id="KAF0929145.1"/>
    </source>
</evidence>
<dbReference type="EMBL" id="SPHZ02000002">
    <property type="protein sequence ID" value="KAF0929145.1"/>
    <property type="molecule type" value="Genomic_DNA"/>
</dbReference>
<protein>
    <submittedName>
        <fullName evidence="2">Uncharacterized protein</fullName>
    </submittedName>
</protein>
<sequence length="204" mass="22652">MTSLATDAFGEAKIGIDLSSSNPLVTVGGEEAYGCSSESKRKGSKKRRFPRHQATYRRIGHGDFHATREVACTKEGEIATPRGRNSRWPLEPPWKKARSLFKPPMMTKMSPLEPAMVEDEVEVSGQKNEAIYHLFGGEGSLTKEECPEKCSYRCSATSHTKACLTYCNYCCERCLCVPSGTYGNKEECPCYNNMKTQEGTPKCP</sequence>
<evidence type="ECO:0000313" key="3">
    <source>
        <dbReference type="Proteomes" id="UP000479710"/>
    </source>
</evidence>
<comment type="similarity">
    <text evidence="1">Belongs to the GASA family.</text>
</comment>
<proteinExistence type="inferred from homology"/>
<gene>
    <name evidence="2" type="ORF">E2562_016384</name>
</gene>
<dbReference type="Pfam" id="PF02704">
    <property type="entry name" value="GASA"/>
    <property type="match status" value="1"/>
</dbReference>
<dbReference type="PANTHER" id="PTHR23201:SF92">
    <property type="entry name" value="GIBBERELLIN-REGULATED PROTEIN 12"/>
    <property type="match status" value="1"/>
</dbReference>
<name>A0A6G1EX11_9ORYZ</name>
<accession>A0A6G1EX11</accession>
<evidence type="ECO:0000256" key="1">
    <source>
        <dbReference type="ARBA" id="ARBA00010582"/>
    </source>
</evidence>
<comment type="caution">
    <text evidence="2">The sequence shown here is derived from an EMBL/GenBank/DDBJ whole genome shotgun (WGS) entry which is preliminary data.</text>
</comment>
<keyword evidence="3" id="KW-1185">Reference proteome</keyword>
<dbReference type="AlphaFoldDB" id="A0A6G1EX11"/>
<dbReference type="PANTHER" id="PTHR23201">
    <property type="entry name" value="EXTENSIN, PROLINE-RICH PROTEIN"/>
    <property type="match status" value="1"/>
</dbReference>
<dbReference type="OrthoDB" id="1886938at2759"/>